<feature type="region of interest" description="Disordered" evidence="1">
    <location>
        <begin position="1"/>
        <end position="33"/>
    </location>
</feature>
<reference evidence="2" key="1">
    <citation type="submission" date="2020-06" db="EMBL/GenBank/DDBJ databases">
        <title>Draft genome of Bugula neritina, a colonial animal packing powerful symbionts and potential medicines.</title>
        <authorList>
            <person name="Rayko M."/>
        </authorList>
    </citation>
    <scope>NUCLEOTIDE SEQUENCE [LARGE SCALE GENOMIC DNA]</scope>
    <source>
        <strain evidence="2">Kwan_BN1</strain>
    </source>
</reference>
<keyword evidence="3" id="KW-1185">Reference proteome</keyword>
<dbReference type="AlphaFoldDB" id="A0A7J7JM10"/>
<protein>
    <submittedName>
        <fullName evidence="2">Uncharacterized protein</fullName>
    </submittedName>
</protein>
<name>A0A7J7JM10_BUGNE</name>
<proteinExistence type="predicted"/>
<organism evidence="2 3">
    <name type="scientific">Bugula neritina</name>
    <name type="common">Brown bryozoan</name>
    <name type="synonym">Sertularia neritina</name>
    <dbReference type="NCBI Taxonomy" id="10212"/>
    <lineage>
        <taxon>Eukaryota</taxon>
        <taxon>Metazoa</taxon>
        <taxon>Spiralia</taxon>
        <taxon>Lophotrochozoa</taxon>
        <taxon>Bryozoa</taxon>
        <taxon>Gymnolaemata</taxon>
        <taxon>Cheilostomatida</taxon>
        <taxon>Flustrina</taxon>
        <taxon>Buguloidea</taxon>
        <taxon>Bugulidae</taxon>
        <taxon>Bugula</taxon>
    </lineage>
</organism>
<gene>
    <name evidence="2" type="ORF">EB796_015039</name>
</gene>
<dbReference type="Proteomes" id="UP000593567">
    <property type="component" value="Unassembled WGS sequence"/>
</dbReference>
<comment type="caution">
    <text evidence="2">The sequence shown here is derived from an EMBL/GenBank/DDBJ whole genome shotgun (WGS) entry which is preliminary data.</text>
</comment>
<evidence type="ECO:0000256" key="1">
    <source>
        <dbReference type="SAM" id="MobiDB-lite"/>
    </source>
</evidence>
<sequence length="200" mass="21622">MSPDNCPISAEPEVTPKVSINKPSTTSTVSTITSSDSICTPSVSSQPVTATPSSTPNNLYSTEKVICNERFSQYASTPLLTIGVPSPSVFNRQSPRQNVKRVSKETVCCALETFKLPALISPSPGNNFANVVNMEAGKVAHGLKYVDDKLCKFIQDNSRKIRPMKESDYELESDPVWPGPVFSDDEIIMSANSTDNSSSP</sequence>
<accession>A0A7J7JM10</accession>
<feature type="compositionally biased region" description="Low complexity" evidence="1">
    <location>
        <begin position="24"/>
        <end position="33"/>
    </location>
</feature>
<evidence type="ECO:0000313" key="2">
    <source>
        <dbReference type="EMBL" id="KAF6026654.1"/>
    </source>
</evidence>
<dbReference type="EMBL" id="VXIV02002235">
    <property type="protein sequence ID" value="KAF6026654.1"/>
    <property type="molecule type" value="Genomic_DNA"/>
</dbReference>
<evidence type="ECO:0000313" key="3">
    <source>
        <dbReference type="Proteomes" id="UP000593567"/>
    </source>
</evidence>